<dbReference type="OrthoDB" id="5846619at2759"/>
<dbReference type="STRING" id="29170.A0A368G0J5"/>
<evidence type="ECO:0000313" key="5">
    <source>
        <dbReference type="Proteomes" id="UP000252519"/>
    </source>
</evidence>
<feature type="chain" id="PRO_5016703386" evidence="3">
    <location>
        <begin position="33"/>
        <end position="280"/>
    </location>
</feature>
<feature type="compositionally biased region" description="Low complexity" evidence="1">
    <location>
        <begin position="117"/>
        <end position="127"/>
    </location>
</feature>
<reference evidence="4 5" key="1">
    <citation type="submission" date="2014-10" db="EMBL/GenBank/DDBJ databases">
        <title>Draft genome of the hookworm Ancylostoma caninum.</title>
        <authorList>
            <person name="Mitreva M."/>
        </authorList>
    </citation>
    <scope>NUCLEOTIDE SEQUENCE [LARGE SCALE GENOMIC DNA]</scope>
    <source>
        <strain evidence="4 5">Baltimore</strain>
    </source>
</reference>
<evidence type="ECO:0000313" key="4">
    <source>
        <dbReference type="EMBL" id="RCN36107.1"/>
    </source>
</evidence>
<evidence type="ECO:0000256" key="2">
    <source>
        <dbReference type="SAM" id="Phobius"/>
    </source>
</evidence>
<feature type="compositionally biased region" description="Low complexity" evidence="1">
    <location>
        <begin position="61"/>
        <end position="74"/>
    </location>
</feature>
<accession>A0A368G0J5</accession>
<feature type="region of interest" description="Disordered" evidence="1">
    <location>
        <begin position="41"/>
        <end position="85"/>
    </location>
</feature>
<feature type="compositionally biased region" description="Basic and acidic residues" evidence="1">
    <location>
        <begin position="168"/>
        <end position="183"/>
    </location>
</feature>
<keyword evidence="2" id="KW-0472">Membrane</keyword>
<feature type="compositionally biased region" description="Polar residues" evidence="1">
    <location>
        <begin position="75"/>
        <end position="85"/>
    </location>
</feature>
<keyword evidence="5" id="KW-1185">Reference proteome</keyword>
<keyword evidence="3" id="KW-0732">Signal</keyword>
<dbReference type="InterPro" id="IPR037645">
    <property type="entry name" value="KCT2"/>
</dbReference>
<evidence type="ECO:0000256" key="1">
    <source>
        <dbReference type="SAM" id="MobiDB-lite"/>
    </source>
</evidence>
<organism evidence="4 5">
    <name type="scientific">Ancylostoma caninum</name>
    <name type="common">Dog hookworm</name>
    <dbReference type="NCBI Taxonomy" id="29170"/>
    <lineage>
        <taxon>Eukaryota</taxon>
        <taxon>Metazoa</taxon>
        <taxon>Ecdysozoa</taxon>
        <taxon>Nematoda</taxon>
        <taxon>Chromadorea</taxon>
        <taxon>Rhabditida</taxon>
        <taxon>Rhabditina</taxon>
        <taxon>Rhabditomorpha</taxon>
        <taxon>Strongyloidea</taxon>
        <taxon>Ancylostomatidae</taxon>
        <taxon>Ancylostomatinae</taxon>
        <taxon>Ancylostoma</taxon>
    </lineage>
</organism>
<protein>
    <submittedName>
        <fullName evidence="4">Uncharacterized protein</fullName>
    </submittedName>
</protein>
<dbReference type="EMBL" id="JOJR01000588">
    <property type="protein sequence ID" value="RCN36107.1"/>
    <property type="molecule type" value="Genomic_DNA"/>
</dbReference>
<proteinExistence type="predicted"/>
<feature type="compositionally biased region" description="Basic and acidic residues" evidence="1">
    <location>
        <begin position="129"/>
        <end position="151"/>
    </location>
</feature>
<name>A0A368G0J5_ANCCA</name>
<keyword evidence="2" id="KW-1133">Transmembrane helix</keyword>
<sequence>MMLIAIVGYPSWMDFRVRIILLFLALSCPVNAVNSVEEIPPPLQERSTTKLQTPSTEKKTATSTPTSPTDLLTENNSTAAHKSVTVTVVERNANYTNVVSKTTEDKQSTLKTSKISANATAPNAAAPEFEDRNEQDEGGKGEEDPDAHVDEGANAAPPADDVAAGEGVAKEDTEPAKGKEKEENQLGAMVEDAKGNVPAPPPNKIQTRIDFEQSEDSHFMTFFVVGGILVFCLYLLHHNKKKILGLMFEGRSSGHSRRNVRYRRLSQRDEHDSFKEDVIY</sequence>
<comment type="caution">
    <text evidence="4">The sequence shown here is derived from an EMBL/GenBank/DDBJ whole genome shotgun (WGS) entry which is preliminary data.</text>
</comment>
<feature type="transmembrane region" description="Helical" evidence="2">
    <location>
        <begin position="219"/>
        <end position="237"/>
    </location>
</feature>
<dbReference type="PANTHER" id="PTHR16502:SF0">
    <property type="entry name" value="KERATINOCYTE-ASSOCIATED TRANSMEMBRANE PROTEIN 2"/>
    <property type="match status" value="1"/>
</dbReference>
<feature type="region of interest" description="Disordered" evidence="1">
    <location>
        <begin position="99"/>
        <end position="183"/>
    </location>
</feature>
<gene>
    <name evidence="4" type="ORF">ANCCAN_18013</name>
</gene>
<dbReference type="AlphaFoldDB" id="A0A368G0J5"/>
<keyword evidence="2" id="KW-0812">Transmembrane</keyword>
<evidence type="ECO:0000256" key="3">
    <source>
        <dbReference type="SAM" id="SignalP"/>
    </source>
</evidence>
<feature type="signal peptide" evidence="3">
    <location>
        <begin position="1"/>
        <end position="32"/>
    </location>
</feature>
<feature type="compositionally biased region" description="Low complexity" evidence="1">
    <location>
        <begin position="153"/>
        <end position="164"/>
    </location>
</feature>
<dbReference type="PANTHER" id="PTHR16502">
    <property type="entry name" value="KERATINOCYTE-ASSOCIATED TRANSMEMBRANE PROTEIN 2"/>
    <property type="match status" value="1"/>
</dbReference>
<dbReference type="Proteomes" id="UP000252519">
    <property type="component" value="Unassembled WGS sequence"/>
</dbReference>